<accession>A0A9P6B5V2</accession>
<dbReference type="PRINTS" id="PR00320">
    <property type="entry name" value="GPROTEINBRPT"/>
</dbReference>
<evidence type="ECO:0000313" key="8">
    <source>
        <dbReference type="Proteomes" id="UP000886523"/>
    </source>
</evidence>
<dbReference type="SMART" id="SM00564">
    <property type="entry name" value="PQQ"/>
    <property type="match status" value="2"/>
</dbReference>
<dbReference type="Proteomes" id="UP000886523">
    <property type="component" value="Unassembled WGS sequence"/>
</dbReference>
<keyword evidence="3 6" id="KW-0853">WD repeat</keyword>
<dbReference type="InterPro" id="IPR020472">
    <property type="entry name" value="WD40_PAC1"/>
</dbReference>
<dbReference type="GO" id="GO:0005737">
    <property type="term" value="C:cytoplasm"/>
    <property type="evidence" value="ECO:0007669"/>
    <property type="project" value="UniProtKB-SubCell"/>
</dbReference>
<dbReference type="Pfam" id="PF00400">
    <property type="entry name" value="WD40"/>
    <property type="match status" value="5"/>
</dbReference>
<dbReference type="PANTHER" id="PTHR22842:SF3">
    <property type="entry name" value="WD REPEAT DOMAIN-CONTAINING PROTEIN 83"/>
    <property type="match status" value="1"/>
</dbReference>
<proteinExistence type="inferred from homology"/>
<dbReference type="PROSITE" id="PS50082">
    <property type="entry name" value="WD_REPEATS_2"/>
    <property type="match status" value="4"/>
</dbReference>
<comment type="similarity">
    <text evidence="5">Belongs to the WD repeat MORG1 family.</text>
</comment>
<feature type="repeat" description="WD" evidence="6">
    <location>
        <begin position="296"/>
        <end position="313"/>
    </location>
</feature>
<evidence type="ECO:0000256" key="2">
    <source>
        <dbReference type="ARBA" id="ARBA00022490"/>
    </source>
</evidence>
<keyword evidence="2" id="KW-0963">Cytoplasm</keyword>
<evidence type="ECO:0000256" key="6">
    <source>
        <dbReference type="PROSITE-ProRule" id="PRU00221"/>
    </source>
</evidence>
<dbReference type="GO" id="GO:0000398">
    <property type="term" value="P:mRNA splicing, via spliceosome"/>
    <property type="evidence" value="ECO:0007669"/>
    <property type="project" value="TreeGrafter"/>
</dbReference>
<evidence type="ECO:0000256" key="5">
    <source>
        <dbReference type="ARBA" id="ARBA00038145"/>
    </source>
</evidence>
<evidence type="ECO:0000313" key="7">
    <source>
        <dbReference type="EMBL" id="KAF9518069.1"/>
    </source>
</evidence>
<sequence>MSVVPPSPLPRHLHATLEGHKGAVHIVTYAKGAAKYVLSGGTDRTIRLWNPDTGAEIKIYKGHGYEVLSIAVAPDNASFASSGGDRTAFLWDVQSGQTTRRFQGHTGKINAVEFNPEASVLASGSYDQTVRLWDMKAHTRTPIQILNEARDSITSINISTTEIITGSVDGHIRTYDLRKGQLRSDFLGHPVTSLQPTKDGSTILVGTLDSTLRLLDTTSGTLLNSFTGHANQSYRTKACFGFGEASVICGDEEGLVWSWDLVSGKPILSPSESKPPKVHAKVITWTEHHPLQNNEMVTASADGTVKIWRSAPQ</sequence>
<feature type="repeat" description="WD" evidence="6">
    <location>
        <begin position="60"/>
        <end position="101"/>
    </location>
</feature>
<comment type="subcellular location">
    <subcellularLocation>
        <location evidence="1">Cytoplasm</location>
    </subcellularLocation>
</comment>
<dbReference type="InterPro" id="IPR036322">
    <property type="entry name" value="WD40_repeat_dom_sf"/>
</dbReference>
<reference evidence="7" key="1">
    <citation type="journal article" date="2020" name="Nat. Commun.">
        <title>Large-scale genome sequencing of mycorrhizal fungi provides insights into the early evolution of symbiotic traits.</title>
        <authorList>
            <person name="Miyauchi S."/>
            <person name="Kiss E."/>
            <person name="Kuo A."/>
            <person name="Drula E."/>
            <person name="Kohler A."/>
            <person name="Sanchez-Garcia M."/>
            <person name="Morin E."/>
            <person name="Andreopoulos B."/>
            <person name="Barry K.W."/>
            <person name="Bonito G."/>
            <person name="Buee M."/>
            <person name="Carver A."/>
            <person name="Chen C."/>
            <person name="Cichocki N."/>
            <person name="Clum A."/>
            <person name="Culley D."/>
            <person name="Crous P.W."/>
            <person name="Fauchery L."/>
            <person name="Girlanda M."/>
            <person name="Hayes R.D."/>
            <person name="Keri Z."/>
            <person name="LaButti K."/>
            <person name="Lipzen A."/>
            <person name="Lombard V."/>
            <person name="Magnuson J."/>
            <person name="Maillard F."/>
            <person name="Murat C."/>
            <person name="Nolan M."/>
            <person name="Ohm R.A."/>
            <person name="Pangilinan J."/>
            <person name="Pereira M.F."/>
            <person name="Perotto S."/>
            <person name="Peter M."/>
            <person name="Pfister S."/>
            <person name="Riley R."/>
            <person name="Sitrit Y."/>
            <person name="Stielow J.B."/>
            <person name="Szollosi G."/>
            <person name="Zifcakova L."/>
            <person name="Stursova M."/>
            <person name="Spatafora J.W."/>
            <person name="Tedersoo L."/>
            <person name="Vaario L.M."/>
            <person name="Yamada A."/>
            <person name="Yan M."/>
            <person name="Wang P."/>
            <person name="Xu J."/>
            <person name="Bruns T."/>
            <person name="Baldrian P."/>
            <person name="Vilgalys R."/>
            <person name="Dunand C."/>
            <person name="Henrissat B."/>
            <person name="Grigoriev I.V."/>
            <person name="Hibbett D."/>
            <person name="Nagy L.G."/>
            <person name="Martin F.M."/>
        </authorList>
    </citation>
    <scope>NUCLEOTIDE SEQUENCE</scope>
    <source>
        <strain evidence="7">UP504</strain>
    </source>
</reference>
<dbReference type="EMBL" id="MU128927">
    <property type="protein sequence ID" value="KAF9518069.1"/>
    <property type="molecule type" value="Genomic_DNA"/>
</dbReference>
<name>A0A9P6B5V2_9AGAM</name>
<keyword evidence="8" id="KW-1185">Reference proteome</keyword>
<gene>
    <name evidence="7" type="ORF">BS47DRAFT_1371136</name>
</gene>
<feature type="repeat" description="WD" evidence="6">
    <location>
        <begin position="102"/>
        <end position="143"/>
    </location>
</feature>
<dbReference type="SMART" id="SM00320">
    <property type="entry name" value="WD40"/>
    <property type="match status" value="7"/>
</dbReference>
<dbReference type="OrthoDB" id="1068471at2759"/>
<evidence type="ECO:0000256" key="1">
    <source>
        <dbReference type="ARBA" id="ARBA00004496"/>
    </source>
</evidence>
<dbReference type="InterPro" id="IPR015943">
    <property type="entry name" value="WD40/YVTN_repeat-like_dom_sf"/>
</dbReference>
<evidence type="ECO:0000256" key="4">
    <source>
        <dbReference type="ARBA" id="ARBA00022737"/>
    </source>
</evidence>
<comment type="caution">
    <text evidence="7">The sequence shown here is derived from an EMBL/GenBank/DDBJ whole genome shotgun (WGS) entry which is preliminary data.</text>
</comment>
<dbReference type="AlphaFoldDB" id="A0A9P6B5V2"/>
<dbReference type="PROSITE" id="PS50294">
    <property type="entry name" value="WD_REPEATS_REGION"/>
    <property type="match status" value="3"/>
</dbReference>
<feature type="repeat" description="WD" evidence="6">
    <location>
        <begin position="17"/>
        <end position="59"/>
    </location>
</feature>
<keyword evidence="4" id="KW-0677">Repeat</keyword>
<dbReference type="CDD" id="cd00200">
    <property type="entry name" value="WD40"/>
    <property type="match status" value="1"/>
</dbReference>
<dbReference type="InterPro" id="IPR018391">
    <property type="entry name" value="PQQ_b-propeller_rpt"/>
</dbReference>
<dbReference type="SUPFAM" id="SSF50978">
    <property type="entry name" value="WD40 repeat-like"/>
    <property type="match status" value="1"/>
</dbReference>
<dbReference type="InterPro" id="IPR001680">
    <property type="entry name" value="WD40_rpt"/>
</dbReference>
<protein>
    <submittedName>
        <fullName evidence="7">Uncharacterized protein</fullName>
    </submittedName>
</protein>
<dbReference type="GO" id="GO:0071013">
    <property type="term" value="C:catalytic step 2 spliceosome"/>
    <property type="evidence" value="ECO:0007669"/>
    <property type="project" value="TreeGrafter"/>
</dbReference>
<organism evidence="7 8">
    <name type="scientific">Hydnum rufescens UP504</name>
    <dbReference type="NCBI Taxonomy" id="1448309"/>
    <lineage>
        <taxon>Eukaryota</taxon>
        <taxon>Fungi</taxon>
        <taxon>Dikarya</taxon>
        <taxon>Basidiomycota</taxon>
        <taxon>Agaricomycotina</taxon>
        <taxon>Agaricomycetes</taxon>
        <taxon>Cantharellales</taxon>
        <taxon>Hydnaceae</taxon>
        <taxon>Hydnum</taxon>
    </lineage>
</organism>
<dbReference type="Gene3D" id="2.130.10.10">
    <property type="entry name" value="YVTN repeat-like/Quinoprotein amine dehydrogenase"/>
    <property type="match status" value="1"/>
</dbReference>
<dbReference type="InterPro" id="IPR051980">
    <property type="entry name" value="WD_repeat_MORG1"/>
</dbReference>
<dbReference type="PANTHER" id="PTHR22842">
    <property type="entry name" value="WD40 REPEAT PROTEIN"/>
    <property type="match status" value="1"/>
</dbReference>
<evidence type="ECO:0000256" key="3">
    <source>
        <dbReference type="ARBA" id="ARBA00022574"/>
    </source>
</evidence>
<dbReference type="InterPro" id="IPR019775">
    <property type="entry name" value="WD40_repeat_CS"/>
</dbReference>
<dbReference type="PROSITE" id="PS00678">
    <property type="entry name" value="WD_REPEATS_1"/>
    <property type="match status" value="1"/>
</dbReference>